<accession>K9GZ98</accession>
<dbReference type="EMBL" id="ANHY01000006">
    <property type="protein sequence ID" value="EKV31300.1"/>
    <property type="molecule type" value="Genomic_DNA"/>
</dbReference>
<evidence type="ECO:0000313" key="1">
    <source>
        <dbReference type="EMBL" id="EKV31300.1"/>
    </source>
</evidence>
<keyword evidence="2" id="KW-1185">Reference proteome</keyword>
<dbReference type="PATRIC" id="fig|1238182.3.peg.1336"/>
<dbReference type="eggNOG" id="ENOG502Z8CH">
    <property type="taxonomic scope" value="Bacteria"/>
</dbReference>
<reference evidence="1 2" key="1">
    <citation type="journal article" date="2013" name="Genome Announc.">
        <title>Draft Genome Sequence of an Alphaproteobacterium, Caenispirillum salinarum AK4(T), Isolated from a Solar Saltern.</title>
        <authorList>
            <person name="Khatri I."/>
            <person name="Singh A."/>
            <person name="Korpole S."/>
            <person name="Pinnaka A.K."/>
            <person name="Subramanian S."/>
        </authorList>
    </citation>
    <scope>NUCLEOTIDE SEQUENCE [LARGE SCALE GENOMIC DNA]</scope>
    <source>
        <strain evidence="1 2">AK4</strain>
    </source>
</reference>
<dbReference type="STRING" id="1238182.C882_3673"/>
<comment type="caution">
    <text evidence="1">The sequence shown here is derived from an EMBL/GenBank/DDBJ whole genome shotgun (WGS) entry which is preliminary data.</text>
</comment>
<dbReference type="RefSeq" id="WP_009539781.1">
    <property type="nucleotide sequence ID" value="NZ_ANHY01000006.1"/>
</dbReference>
<evidence type="ECO:0000313" key="2">
    <source>
        <dbReference type="Proteomes" id="UP000009881"/>
    </source>
</evidence>
<protein>
    <submittedName>
        <fullName evidence="1">Uncharacterized protein</fullName>
    </submittedName>
</protein>
<name>K9GZ98_9PROT</name>
<sequence length="293" mass="32397">MSATMLPETDSRAVLDDVRVRLTAGTLIPVLGPDLLTADGAEAPVPVSTRDLADRLNARVAVPGRIRGNMWSVAQYIESRRHRVTLMKLLADIFGPPVTPTPLHRWLAAQDRLPLIIDTWYDGAMAGALKAARPPGDWGQVQGVTRNGEWRDIWRKTFDADGAEVEEDAVAAWNTVLYKPHGSVAPAANYLISDSDYVEVLTEIDIQTPIPDVVKDLRTDRGFVFLGCRFYDQMLRTYARQIMKRSRGPHICVLPAEPTKNEVKFFAEQGITVLRMPLAEAIAVLTEGAKEAA</sequence>
<proteinExistence type="predicted"/>
<dbReference type="Proteomes" id="UP000009881">
    <property type="component" value="Unassembled WGS sequence"/>
</dbReference>
<dbReference type="AlphaFoldDB" id="K9GZ98"/>
<dbReference type="Pfam" id="PF13289">
    <property type="entry name" value="SIR2_2"/>
    <property type="match status" value="1"/>
</dbReference>
<gene>
    <name evidence="1" type="ORF">C882_3673</name>
</gene>
<organism evidence="1 2">
    <name type="scientific">Caenispirillum salinarum AK4</name>
    <dbReference type="NCBI Taxonomy" id="1238182"/>
    <lineage>
        <taxon>Bacteria</taxon>
        <taxon>Pseudomonadati</taxon>
        <taxon>Pseudomonadota</taxon>
        <taxon>Alphaproteobacteria</taxon>
        <taxon>Rhodospirillales</taxon>
        <taxon>Novispirillaceae</taxon>
        <taxon>Caenispirillum</taxon>
    </lineage>
</organism>